<feature type="region of interest" description="Disordered" evidence="1">
    <location>
        <begin position="89"/>
        <end position="115"/>
    </location>
</feature>
<name>A0AAN9GQW8_9CAEN</name>
<dbReference type="Proteomes" id="UP001374579">
    <property type="component" value="Unassembled WGS sequence"/>
</dbReference>
<comment type="caution">
    <text evidence="2">The sequence shown here is derived from an EMBL/GenBank/DDBJ whole genome shotgun (WGS) entry which is preliminary data.</text>
</comment>
<evidence type="ECO:0000313" key="3">
    <source>
        <dbReference type="Proteomes" id="UP001374579"/>
    </source>
</evidence>
<gene>
    <name evidence="2" type="ORF">V1264_001448</name>
</gene>
<accession>A0AAN9GQW8</accession>
<evidence type="ECO:0000313" key="2">
    <source>
        <dbReference type="EMBL" id="KAK7115610.1"/>
    </source>
</evidence>
<organism evidence="2 3">
    <name type="scientific">Littorina saxatilis</name>
    <dbReference type="NCBI Taxonomy" id="31220"/>
    <lineage>
        <taxon>Eukaryota</taxon>
        <taxon>Metazoa</taxon>
        <taxon>Spiralia</taxon>
        <taxon>Lophotrochozoa</taxon>
        <taxon>Mollusca</taxon>
        <taxon>Gastropoda</taxon>
        <taxon>Caenogastropoda</taxon>
        <taxon>Littorinimorpha</taxon>
        <taxon>Littorinoidea</taxon>
        <taxon>Littorinidae</taxon>
        <taxon>Littorina</taxon>
    </lineage>
</organism>
<proteinExistence type="predicted"/>
<dbReference type="AlphaFoldDB" id="A0AAN9GQW8"/>
<sequence length="115" mass="12536">MEAPGSTADDIIWMAVRDSERHLGTKDHAVIIAQVLEALPVLETEDVDELQGRIAELQAQLHNLSADRAVQELVVKNAQCSPVAGAELFASPLPSSDKEKENTDPTHDGRLKKFP</sequence>
<evidence type="ECO:0000256" key="1">
    <source>
        <dbReference type="SAM" id="MobiDB-lite"/>
    </source>
</evidence>
<keyword evidence="3" id="KW-1185">Reference proteome</keyword>
<feature type="compositionally biased region" description="Basic and acidic residues" evidence="1">
    <location>
        <begin position="96"/>
        <end position="115"/>
    </location>
</feature>
<dbReference type="EMBL" id="JBAMIC010000001">
    <property type="protein sequence ID" value="KAK7115610.1"/>
    <property type="molecule type" value="Genomic_DNA"/>
</dbReference>
<protein>
    <submittedName>
        <fullName evidence="2">Uncharacterized protein</fullName>
    </submittedName>
</protein>
<reference evidence="2 3" key="1">
    <citation type="submission" date="2024-02" db="EMBL/GenBank/DDBJ databases">
        <title>Chromosome-scale genome assembly of the rough periwinkle Littorina saxatilis.</title>
        <authorList>
            <person name="De Jode A."/>
            <person name="Faria R."/>
            <person name="Formenti G."/>
            <person name="Sims Y."/>
            <person name="Smith T.P."/>
            <person name="Tracey A."/>
            <person name="Wood J.M.D."/>
            <person name="Zagrodzka Z.B."/>
            <person name="Johannesson K."/>
            <person name="Butlin R.K."/>
            <person name="Leder E.H."/>
        </authorList>
    </citation>
    <scope>NUCLEOTIDE SEQUENCE [LARGE SCALE GENOMIC DNA]</scope>
    <source>
        <strain evidence="2">Snail1</strain>
        <tissue evidence="2">Muscle</tissue>
    </source>
</reference>